<name>A0A3A5K0A6_9HYPH</name>
<organism evidence="1 2">
    <name type="scientific">Mesorhizobium waimense</name>
    <dbReference type="NCBI Taxonomy" id="1300307"/>
    <lineage>
        <taxon>Bacteria</taxon>
        <taxon>Pseudomonadati</taxon>
        <taxon>Pseudomonadota</taxon>
        <taxon>Alphaproteobacteria</taxon>
        <taxon>Hyphomicrobiales</taxon>
        <taxon>Phyllobacteriaceae</taxon>
        <taxon>Mesorhizobium</taxon>
    </lineage>
</organism>
<dbReference type="AlphaFoldDB" id="A0A3A5K0A6"/>
<comment type="caution">
    <text evidence="1">The sequence shown here is derived from an EMBL/GenBank/DDBJ whole genome shotgun (WGS) entry which is preliminary data.</text>
</comment>
<dbReference type="Proteomes" id="UP000272706">
    <property type="component" value="Unassembled WGS sequence"/>
</dbReference>
<dbReference type="EMBL" id="QZWZ01000056">
    <property type="protein sequence ID" value="RJT28117.1"/>
    <property type="molecule type" value="Genomic_DNA"/>
</dbReference>
<keyword evidence="2" id="KW-1185">Reference proteome</keyword>
<evidence type="ECO:0000313" key="1">
    <source>
        <dbReference type="EMBL" id="RJT28117.1"/>
    </source>
</evidence>
<proteinExistence type="predicted"/>
<sequence length="185" mass="19210">MPVGSSSLPTGAPKVFSFAEIVKRALAGAKLALHPWRNVRGRRSMGERTRIAAVAVVAIGLVWMFKGHDGSATGSASSTSGVVASGVNAGVYGDCAKINAKAVLASWDNTIDSIRRSDATDFSGPQIFVHVSTERWRDAGHEGRLSIAIAAYCDAADTHGKGVAIIKGSLDEKLGGVVDGNYTSP</sequence>
<evidence type="ECO:0000313" key="2">
    <source>
        <dbReference type="Proteomes" id="UP000272706"/>
    </source>
</evidence>
<dbReference type="RefSeq" id="WP_147377768.1">
    <property type="nucleotide sequence ID" value="NZ_QZWZ01000056.1"/>
</dbReference>
<reference evidence="1 2" key="1">
    <citation type="submission" date="2018-09" db="EMBL/GenBank/DDBJ databases">
        <title>Mesorhizobium carmichaelinearum sp. nov. isolated from Carmichaelinea spp. root nodules in New Zealand.</title>
        <authorList>
            <person name="De Meyer S.E."/>
        </authorList>
    </citation>
    <scope>NUCLEOTIDE SEQUENCE [LARGE SCALE GENOMIC DNA]</scope>
    <source>
        <strain evidence="1 2">ICMP19557</strain>
    </source>
</reference>
<gene>
    <name evidence="1" type="ORF">D3227_35060</name>
</gene>
<accession>A0A3A5K0A6</accession>
<protein>
    <submittedName>
        <fullName evidence="1">Uncharacterized protein</fullName>
    </submittedName>
</protein>